<dbReference type="InterPro" id="IPR011049">
    <property type="entry name" value="Serralysin-like_metalloprot_C"/>
</dbReference>
<sequence length="1102" mass="118121">MKLLQFGLVPQKSQFLFFLSLLFSTPFFAQVGIGTTNPDPSSILTIESTESGLLIPRMTASDRVGITNPATGLMVYQTDAPDGFYYYDGTTWQEISAGNTGWKTSGNAGTDATTDFIGTTDDEDVVFKRNNILYGTFFDQSLALGRETLFNNTTGSNLVAIGSRALFLNTVGDNNTAVGVSALRSNSTGSGNTALGLESLYSNSGGHGNSAVGFASLSYSSSGDNNTGMGNYSLHNNFSGSNNSGFGSYSLSNTSSGSFNTALGTSALTANTTGNYNTAIGYDAEVSGNNRENATAIGARALVAQDNSVVIGSIIGVNGASASTNVGIGTSSPNSSSVLDLTATDRGFLVPRMSSAQRIGITTPVRGLLVYQLNAPAGFYYYNGSNWNRITTGADVDHDFYEAGSTTAPDDINDDIYTMGNVAIGKNTADTPLEVERNFENTLVEFNNLTLQNGDGSFVNRAHVANTSINAVAFSNILTSTTAGSRTGIENSISGFSVSGEKIGIFNDIQSDNGITYGMSTTINDTGDDAQRGLRNYLIGEGTGDRTGTENIIFNSQDANHIGIFNQVDSDSDSGSKIGVSNDIRGNSTAPKYGTLNLIGGGSGNTLFYGTYNVFSGSMSKTGTTYASYNVFQGAGAENRYGGYYIFNNNGEGDHYGAYHDFSTTDTGDRYGTYNLMSNTSGNQYGTYNAYTRSGGTGNKYGTYTTIRSTSSGMHYGLYMDVLKPGSFAGYFLGDVSIGTTTNNNYILPASRGTNGQIMTTDASGNVDWVDLVTVNGINGLARIGDDIKLGGNLIENTRIRHFDNNLTYTLNGLGEFIVEEGTRDAFKINNVGATILGDNTYWRDGDSSGTTLASIEDSADDGRFRVYENGLTSVDLNANTEFVFNEQGLDRDFRVEGNGHTNLLKVDASTDNIGIRQFAPIFDLHLKQSINLTTGNGGMAFESSTNTNHWRIYHSGAHFSFNENGTRRAYIETASGNYIQPSDARLKQDFELQSGYLTKLKQVPIYTYRYKNQQGEKRSLGVKAQEIQPLFPELISEGEDGYLGMNYAGLSVVAIQAIKEQQVLIDNLAAENENLKEKTKTLEKRLDQLLSRLEVVEARLD</sequence>
<keyword evidence="1" id="KW-0175">Coiled coil</keyword>
<organism evidence="4 5">
    <name type="scientific">Rasiella rasia</name>
    <dbReference type="NCBI Taxonomy" id="2744027"/>
    <lineage>
        <taxon>Bacteria</taxon>
        <taxon>Pseudomonadati</taxon>
        <taxon>Bacteroidota</taxon>
        <taxon>Flavobacteriia</taxon>
        <taxon>Flavobacteriales</taxon>
        <taxon>Flavobacteriaceae</taxon>
        <taxon>Rasiella</taxon>
    </lineage>
</organism>
<reference evidence="4 5" key="1">
    <citation type="submission" date="2020-02" db="EMBL/GenBank/DDBJ databases">
        <title>Complete genome sequence of Flavobacteriaceae bacterium.</title>
        <authorList>
            <person name="Kim S.-J."/>
            <person name="Kim Y.-S."/>
            <person name="Kim K.-H."/>
        </authorList>
    </citation>
    <scope>NUCLEOTIDE SEQUENCE [LARGE SCALE GENOMIC DNA]</scope>
    <source>
        <strain evidence="4 5">RR4-40</strain>
    </source>
</reference>
<dbReference type="KEGG" id="mgel:G5B37_14055"/>
<keyword evidence="2" id="KW-0732">Signal</keyword>
<feature type="coiled-coil region" evidence="1">
    <location>
        <begin position="1059"/>
        <end position="1100"/>
    </location>
</feature>
<dbReference type="PROSITE" id="PS51688">
    <property type="entry name" value="ICA"/>
    <property type="match status" value="1"/>
</dbReference>
<feature type="domain" description="Peptidase S74" evidence="3">
    <location>
        <begin position="983"/>
        <end position="1073"/>
    </location>
</feature>
<dbReference type="Gene3D" id="2.150.10.10">
    <property type="entry name" value="Serralysin-like metalloprotease, C-terminal"/>
    <property type="match status" value="1"/>
</dbReference>
<gene>
    <name evidence="4" type="ORF">G5B37_14055</name>
</gene>
<dbReference type="EMBL" id="CP049057">
    <property type="protein sequence ID" value="QIE60645.1"/>
    <property type="molecule type" value="Genomic_DNA"/>
</dbReference>
<proteinExistence type="predicted"/>
<protein>
    <recommendedName>
        <fullName evidence="3">Peptidase S74 domain-containing protein</fullName>
    </recommendedName>
</protein>
<feature type="chain" id="PRO_5026295831" description="Peptidase S74 domain-containing protein" evidence="2">
    <location>
        <begin position="30"/>
        <end position="1102"/>
    </location>
</feature>
<accession>A0A6G6GPW8</accession>
<dbReference type="InterPro" id="IPR030392">
    <property type="entry name" value="S74_ICA"/>
</dbReference>
<name>A0A6G6GPW8_9FLAO</name>
<evidence type="ECO:0000259" key="3">
    <source>
        <dbReference type="PROSITE" id="PS51688"/>
    </source>
</evidence>
<dbReference type="Proteomes" id="UP000505306">
    <property type="component" value="Chromosome"/>
</dbReference>
<feature type="signal peptide" evidence="2">
    <location>
        <begin position="1"/>
        <end position="29"/>
    </location>
</feature>
<dbReference type="Pfam" id="PF13884">
    <property type="entry name" value="Peptidase_S74"/>
    <property type="match status" value="1"/>
</dbReference>
<keyword evidence="5" id="KW-1185">Reference proteome</keyword>
<dbReference type="AlphaFoldDB" id="A0A6G6GPW8"/>
<evidence type="ECO:0000313" key="5">
    <source>
        <dbReference type="Proteomes" id="UP000505306"/>
    </source>
</evidence>
<evidence type="ECO:0000313" key="4">
    <source>
        <dbReference type="EMBL" id="QIE60645.1"/>
    </source>
</evidence>
<evidence type="ECO:0000256" key="1">
    <source>
        <dbReference type="SAM" id="Coils"/>
    </source>
</evidence>
<dbReference type="RefSeq" id="WP_164680656.1">
    <property type="nucleotide sequence ID" value="NZ_CP049057.1"/>
</dbReference>
<evidence type="ECO:0000256" key="2">
    <source>
        <dbReference type="SAM" id="SignalP"/>
    </source>
</evidence>